<dbReference type="EMBL" id="BAPV01000012">
    <property type="protein sequence ID" value="GBQ88698.1"/>
    <property type="molecule type" value="Genomic_DNA"/>
</dbReference>
<evidence type="ECO:0000259" key="1">
    <source>
        <dbReference type="Pfam" id="PF00534"/>
    </source>
</evidence>
<accession>A0ABQ0Q2V8</accession>
<name>A0ABQ0Q2V8_9PROT</name>
<evidence type="ECO:0000313" key="2">
    <source>
        <dbReference type="EMBL" id="GBQ88698.1"/>
    </source>
</evidence>
<reference evidence="2" key="1">
    <citation type="submission" date="2013-04" db="EMBL/GenBank/DDBJ databases">
        <title>The genome sequencing project of 58 acetic acid bacteria.</title>
        <authorList>
            <person name="Okamoto-Kainuma A."/>
            <person name="Ishikawa M."/>
            <person name="Umino S."/>
            <person name="Koizumi Y."/>
            <person name="Shiwa Y."/>
            <person name="Yoshikawa H."/>
            <person name="Matsutani M."/>
            <person name="Matsushita K."/>
        </authorList>
    </citation>
    <scope>NUCLEOTIDE SEQUENCE</scope>
    <source>
        <strain evidence="2">NRIC 0535</strain>
    </source>
</reference>
<evidence type="ECO:0000313" key="3">
    <source>
        <dbReference type="Proteomes" id="UP001062776"/>
    </source>
</evidence>
<dbReference type="RefSeq" id="WP_264815458.1">
    <property type="nucleotide sequence ID" value="NZ_BAPV01000012.1"/>
</dbReference>
<protein>
    <submittedName>
        <fullName evidence="2">Glycosyltransferase</fullName>
    </submittedName>
</protein>
<organism evidence="2 3">
    <name type="scientific">Asaia krungthepensis NRIC 0535</name>
    <dbReference type="NCBI Taxonomy" id="1307925"/>
    <lineage>
        <taxon>Bacteria</taxon>
        <taxon>Pseudomonadati</taxon>
        <taxon>Pseudomonadota</taxon>
        <taxon>Alphaproteobacteria</taxon>
        <taxon>Acetobacterales</taxon>
        <taxon>Acetobacteraceae</taxon>
        <taxon>Asaia</taxon>
    </lineage>
</organism>
<dbReference type="Gene3D" id="3.40.50.2000">
    <property type="entry name" value="Glycogen Phosphorylase B"/>
    <property type="match status" value="2"/>
</dbReference>
<dbReference type="SUPFAM" id="SSF53756">
    <property type="entry name" value="UDP-Glycosyltransferase/glycogen phosphorylase"/>
    <property type="match status" value="1"/>
</dbReference>
<comment type="caution">
    <text evidence="2">The sequence shown here is derived from an EMBL/GenBank/DDBJ whole genome shotgun (WGS) entry which is preliminary data.</text>
</comment>
<dbReference type="Proteomes" id="UP001062776">
    <property type="component" value="Unassembled WGS sequence"/>
</dbReference>
<proteinExistence type="predicted"/>
<gene>
    <name evidence="2" type="ORF">AA0535_1605</name>
</gene>
<dbReference type="InterPro" id="IPR001296">
    <property type="entry name" value="Glyco_trans_1"/>
</dbReference>
<dbReference type="CDD" id="cd03809">
    <property type="entry name" value="GT4_MtfB-like"/>
    <property type="match status" value="1"/>
</dbReference>
<sequence length="433" mass="48072">MSDIHPSVVVDGYNLAMPKGTGVATYARTLTQCLRNMGCETGILYGLEMPRHASGNLMEVEFFNSLDGVKPRRRSPVLSPRWCVETWEMLQVQRGQPVPITGAVEPRGVADRLPSFDKIWNVPGLYRKAARHFRLTGKLMSVRLPAPPQIMHWTYPLPIKLEGAKNIYTIHDLVPLRLPYTTLDDKAYHHRLLKKLVAQADGLCTVSESSKADIISFFPEAAGRTHNTYQSFHQDGEASEEAAELAARKVKALFGLKKEGYYLFFGSLEPKKNLGRLLESFLVADVTVPLVIVGAMAWKSDAELRFIERGVEAGKVIKLDYLSRDLLTALTRTAKGLLFPSICEGFGLPVLEALAVDTPVLTSGEGALKEVAGDAAVFVDPYDTASIAAGIEKLDRDETIRADIRRMAPMQVRKYDMRSYEERLGALYSACVR</sequence>
<dbReference type="PANTHER" id="PTHR46401:SF8">
    <property type="entry name" value="BLL6006 PROTEIN"/>
    <property type="match status" value="1"/>
</dbReference>
<feature type="domain" description="Glycosyl transferase family 1" evidence="1">
    <location>
        <begin position="257"/>
        <end position="406"/>
    </location>
</feature>
<keyword evidence="3" id="KW-1185">Reference proteome</keyword>
<dbReference type="Pfam" id="PF00534">
    <property type="entry name" value="Glycos_transf_1"/>
    <property type="match status" value="1"/>
</dbReference>
<dbReference type="PANTHER" id="PTHR46401">
    <property type="entry name" value="GLYCOSYLTRANSFERASE WBBK-RELATED"/>
    <property type="match status" value="1"/>
</dbReference>